<gene>
    <name evidence="2" type="ORF">RM844_12795</name>
</gene>
<keyword evidence="1" id="KW-0472">Membrane</keyword>
<evidence type="ECO:0008006" key="4">
    <source>
        <dbReference type="Google" id="ProtNLM"/>
    </source>
</evidence>
<dbReference type="Proteomes" id="UP001183410">
    <property type="component" value="Unassembled WGS sequence"/>
</dbReference>
<keyword evidence="1" id="KW-1133">Transmembrane helix</keyword>
<accession>A0ABU2JQ92</accession>
<evidence type="ECO:0000313" key="3">
    <source>
        <dbReference type="Proteomes" id="UP001183410"/>
    </source>
</evidence>
<evidence type="ECO:0000313" key="2">
    <source>
        <dbReference type="EMBL" id="MDT0267167.1"/>
    </source>
</evidence>
<keyword evidence="3" id="KW-1185">Reference proteome</keyword>
<feature type="transmembrane region" description="Helical" evidence="1">
    <location>
        <begin position="161"/>
        <end position="181"/>
    </location>
</feature>
<name>A0ABU2JQ92_9ACTN</name>
<protein>
    <recommendedName>
        <fullName evidence="4">Integral membrane protein</fullName>
    </recommendedName>
</protein>
<feature type="transmembrane region" description="Helical" evidence="1">
    <location>
        <begin position="35"/>
        <end position="55"/>
    </location>
</feature>
<evidence type="ECO:0000256" key="1">
    <source>
        <dbReference type="SAM" id="Phobius"/>
    </source>
</evidence>
<proteinExistence type="predicted"/>
<reference evidence="3" key="1">
    <citation type="submission" date="2023-07" db="EMBL/GenBank/DDBJ databases">
        <title>30 novel species of actinomycetes from the DSMZ collection.</title>
        <authorList>
            <person name="Nouioui I."/>
        </authorList>
    </citation>
    <scope>NUCLEOTIDE SEQUENCE [LARGE SCALE GENOMIC DNA]</scope>
    <source>
        <strain evidence="3">DSM 44915</strain>
    </source>
</reference>
<feature type="transmembrane region" description="Helical" evidence="1">
    <location>
        <begin position="62"/>
        <end position="80"/>
    </location>
</feature>
<keyword evidence="1" id="KW-0812">Transmembrane</keyword>
<organism evidence="2 3">
    <name type="scientific">Streptomyces chisholmiae</name>
    <dbReference type="NCBI Taxonomy" id="3075540"/>
    <lineage>
        <taxon>Bacteria</taxon>
        <taxon>Bacillati</taxon>
        <taxon>Actinomycetota</taxon>
        <taxon>Actinomycetes</taxon>
        <taxon>Kitasatosporales</taxon>
        <taxon>Streptomycetaceae</taxon>
        <taxon>Streptomyces</taxon>
    </lineage>
</organism>
<sequence>MRAGADLRLLRAAVFAAAGTTLAAAGHLAGGGPAVPLWALALGTLLTWAFATALAGRERRSWPGIALALALAQLLLHLLFCLAQHLRPAGSAAAAGGGSDITELAARLLCGAHGPLSVERATELLHDAGLSPHPAGHHPAGAGVAHAGGLGDALREGLASLAAWPMLLGHLLAALAAGWLLRQGEAALWQVVRLATARPSGPLGRLLLAALRRLVRLPALARLAPVAAPRPARTRCHPTPATRGTVLPDAVIRRGPPAAPADPFALAA</sequence>
<comment type="caution">
    <text evidence="2">The sequence shown here is derived from an EMBL/GenBank/DDBJ whole genome shotgun (WGS) entry which is preliminary data.</text>
</comment>
<dbReference type="EMBL" id="JAVREO010000006">
    <property type="protein sequence ID" value="MDT0267167.1"/>
    <property type="molecule type" value="Genomic_DNA"/>
</dbReference>
<dbReference type="RefSeq" id="WP_311667212.1">
    <property type="nucleotide sequence ID" value="NZ_JAVREO010000006.1"/>
</dbReference>